<feature type="compositionally biased region" description="Polar residues" evidence="1">
    <location>
        <begin position="336"/>
        <end position="350"/>
    </location>
</feature>
<feature type="compositionally biased region" description="Low complexity" evidence="1">
    <location>
        <begin position="458"/>
        <end position="479"/>
    </location>
</feature>
<feature type="region of interest" description="Disordered" evidence="1">
    <location>
        <begin position="547"/>
        <end position="785"/>
    </location>
</feature>
<dbReference type="AlphaFoldDB" id="A0A5C3FEH0"/>
<feature type="compositionally biased region" description="Basic and acidic residues" evidence="1">
    <location>
        <begin position="351"/>
        <end position="362"/>
    </location>
</feature>
<feature type="compositionally biased region" description="Acidic residues" evidence="1">
    <location>
        <begin position="113"/>
        <end position="128"/>
    </location>
</feature>
<feature type="compositionally biased region" description="Basic and acidic residues" evidence="1">
    <location>
        <begin position="649"/>
        <end position="671"/>
    </location>
</feature>
<name>A0A5C3FEH0_PSEA2</name>
<dbReference type="EMBL" id="OOIQ01000001">
    <property type="protein sequence ID" value="SPO42788.1"/>
    <property type="molecule type" value="Genomic_DNA"/>
</dbReference>
<feature type="compositionally biased region" description="Basic and acidic residues" evidence="1">
    <location>
        <begin position="886"/>
        <end position="914"/>
    </location>
</feature>
<evidence type="ECO:0000256" key="1">
    <source>
        <dbReference type="SAM" id="MobiDB-lite"/>
    </source>
</evidence>
<feature type="region of interest" description="Disordered" evidence="1">
    <location>
        <begin position="1038"/>
        <end position="1095"/>
    </location>
</feature>
<feature type="compositionally biased region" description="Low complexity" evidence="1">
    <location>
        <begin position="822"/>
        <end position="845"/>
    </location>
</feature>
<comment type="caution">
    <text evidence="3">The sequence shown here is derived from an EMBL/GenBank/DDBJ whole genome shotgun (WGS) entry which is preliminary data.</text>
</comment>
<feature type="region of interest" description="Disordered" evidence="1">
    <location>
        <begin position="287"/>
        <end position="373"/>
    </location>
</feature>
<feature type="compositionally biased region" description="Polar residues" evidence="1">
    <location>
        <begin position="870"/>
        <end position="879"/>
    </location>
</feature>
<dbReference type="InterPro" id="IPR013860">
    <property type="entry name" value="AreA_GATA"/>
</dbReference>
<dbReference type="PANTHER" id="PTHR28014:SF1">
    <property type="entry name" value="NEGATIVE REGULATOR OF RAS-CAMP PATHWAY"/>
    <property type="match status" value="1"/>
</dbReference>
<feature type="compositionally biased region" description="Polar residues" evidence="1">
    <location>
        <begin position="957"/>
        <end position="976"/>
    </location>
</feature>
<dbReference type="PANTHER" id="PTHR28014">
    <property type="entry name" value="NEGATIVE REGULATOR OF RAS-CAMP PATHWAY"/>
    <property type="match status" value="1"/>
</dbReference>
<feature type="compositionally biased region" description="Acidic residues" evidence="1">
    <location>
        <begin position="627"/>
        <end position="648"/>
    </location>
</feature>
<feature type="region of interest" description="Disordered" evidence="1">
    <location>
        <begin position="221"/>
        <end position="246"/>
    </location>
</feature>
<dbReference type="GO" id="GO:0000122">
    <property type="term" value="P:negative regulation of transcription by RNA polymerase II"/>
    <property type="evidence" value="ECO:0007669"/>
    <property type="project" value="TreeGrafter"/>
</dbReference>
<dbReference type="Pfam" id="PF08550">
    <property type="entry name" value="GATA_AreA"/>
    <property type="match status" value="1"/>
</dbReference>
<feature type="compositionally biased region" description="Polar residues" evidence="1">
    <location>
        <begin position="315"/>
        <end position="326"/>
    </location>
</feature>
<dbReference type="OrthoDB" id="515401at2759"/>
<feature type="compositionally biased region" description="Pro residues" evidence="1">
    <location>
        <begin position="412"/>
        <end position="422"/>
    </location>
</feature>
<proteinExistence type="predicted"/>
<organism evidence="3 4">
    <name type="scientific">Pseudozyma antarctica</name>
    <name type="common">Yeast</name>
    <name type="synonym">Candida antarctica</name>
    <dbReference type="NCBI Taxonomy" id="84753"/>
    <lineage>
        <taxon>Eukaryota</taxon>
        <taxon>Fungi</taxon>
        <taxon>Dikarya</taxon>
        <taxon>Basidiomycota</taxon>
        <taxon>Ustilaginomycotina</taxon>
        <taxon>Ustilaginomycetes</taxon>
        <taxon>Ustilaginales</taxon>
        <taxon>Ustilaginaceae</taxon>
        <taxon>Moesziomyces</taxon>
    </lineage>
</organism>
<dbReference type="GO" id="GO:0031930">
    <property type="term" value="P:mitochondria-nucleus signaling pathway"/>
    <property type="evidence" value="ECO:0007669"/>
    <property type="project" value="TreeGrafter"/>
</dbReference>
<feature type="compositionally biased region" description="Low complexity" evidence="1">
    <location>
        <begin position="547"/>
        <end position="580"/>
    </location>
</feature>
<dbReference type="Proteomes" id="UP000325008">
    <property type="component" value="Unassembled WGS sequence"/>
</dbReference>
<feature type="compositionally biased region" description="Low complexity" evidence="1">
    <location>
        <begin position="156"/>
        <end position="188"/>
    </location>
</feature>
<evidence type="ECO:0000259" key="2">
    <source>
        <dbReference type="Pfam" id="PF08550"/>
    </source>
</evidence>
<feature type="compositionally biased region" description="Polar residues" evidence="1">
    <location>
        <begin position="918"/>
        <end position="936"/>
    </location>
</feature>
<accession>A0A5C3FEH0</accession>
<feature type="region of interest" description="Disordered" evidence="1">
    <location>
        <begin position="806"/>
        <end position="1013"/>
    </location>
</feature>
<dbReference type="GO" id="GO:0005737">
    <property type="term" value="C:cytoplasm"/>
    <property type="evidence" value="ECO:0007669"/>
    <property type="project" value="TreeGrafter"/>
</dbReference>
<feature type="domain" description="Nitrogen regulatory protein areA GATA-like" evidence="2">
    <location>
        <begin position="31"/>
        <end position="58"/>
    </location>
</feature>
<evidence type="ECO:0000313" key="3">
    <source>
        <dbReference type="EMBL" id="SPO42788.1"/>
    </source>
</evidence>
<feature type="region of interest" description="Disordered" evidence="1">
    <location>
        <begin position="411"/>
        <end position="529"/>
    </location>
</feature>
<sequence length="1095" mass="115163">MPSALPDPVLALSMDNVLKLNDLNLDQLANLWNVFTKCKESLESGRRLENLSWRLWFREAHILPPDTSLSDLTDFTPLDTPLISRANSIAGSYRPTPLQTAAAAACAGSALSDPEDGNDSDYSTDSDVDVGREQTVAGPSAPTSTPVKRRVKPNHSRPSTPSTSSAATATASRSAAMSSSALQSQRLAETVAERTTRALTSVSRRTNMADIDADALRRKRGISSSSAFGSKARVKQRNQDGAQRRRPLSFQAALENLVLTSRADNFASLRGKQGSMPQLDVHMGASTGALDAPRSRYDVDTDDAARNSAPAELSPIQSSHISQAALASQLRDALEPSTTSAPVSPKSNAGKSRDDEHCDAPETRGPLSPTKMPVALAPTVGAISRRGSQTLLSDAASAESKSAAALFESRAMPPPQGLPTPTPAASAIKAQAGSDAHATAEAASVDGHAELHGSTGMTRSESASSASTQASHRSAAHAAGGRRPSDVRIRAKAGAGLHAGHRSKSATGLHRGAKHSKSSDKLGGAPARAAPRHNLLSGLAMTRAAPEPAATHAVARKPVPAEAAAAKATSSAAAKKAPVKFTMGGDETDSEEYEDESDDADAVQPVAEPSALSKPAAPAQTSKDADEIVEIEGEGDDDGWSSDSEAEEQERRARQKAEAERRRREEEERHRSMFQKQPIRSKSAADVRLLAPHQVSTGPSPPDQPVRGLLTSLFHPDEQHSPPGQLAGRPHASAADLRTRPAPTSRKSGSEAGRSPPAVRRRAHRDSSDSTTQAPRSLRDAGLAGLTGLKTSKSAVALPLLDTHATRSSTAGKAKNEHAANGGSSHQSDGSASSPDSPVAASSFSRPGSIALARLHALTNMKAHSKRDASSNGAASSATPAHERRHMSEADVQLEREASSRSLRLEVSPDDRDFAIPSRSSATNLASSQSRQSAPSLASRHSDQVQSRAQRDALGSGSRSNSEGLPSGHGSTQQVGSAPGPVSISRPRSSLNLPDGAAPQTPRTTRRNMLRDELSESLRQNLLWERQSRSRMMGIGAPMAPPMQPSAAPRRDNVLNGNALRPLTSTGGAVAHPRDGEPKPKRYSEEWGSFHHKGW</sequence>
<dbReference type="InterPro" id="IPR053043">
    <property type="entry name" value="Ras-cAMP_regulatory"/>
</dbReference>
<keyword evidence="4" id="KW-1185">Reference proteome</keyword>
<gene>
    <name evidence="3" type="ORF">PSANT_00471</name>
</gene>
<reference evidence="3" key="1">
    <citation type="submission" date="2018-03" db="EMBL/GenBank/DDBJ databases">
        <authorList>
            <person name="Guldener U."/>
        </authorList>
    </citation>
    <scope>NUCLEOTIDE SEQUENCE [LARGE SCALE GENOMIC DNA]</scope>
    <source>
        <strain evidence="3">ATCC34888</strain>
    </source>
</reference>
<feature type="compositionally biased region" description="Acidic residues" evidence="1">
    <location>
        <begin position="586"/>
        <end position="601"/>
    </location>
</feature>
<feature type="compositionally biased region" description="Basic and acidic residues" evidence="1">
    <location>
        <begin position="293"/>
        <end position="305"/>
    </location>
</feature>
<dbReference type="GO" id="GO:0006808">
    <property type="term" value="P:regulation of nitrogen utilization"/>
    <property type="evidence" value="ECO:0007669"/>
    <property type="project" value="TreeGrafter"/>
</dbReference>
<protein>
    <recommendedName>
        <fullName evidence="2">Nitrogen regulatory protein areA GATA-like domain-containing protein</fullName>
    </recommendedName>
</protein>
<feature type="region of interest" description="Disordered" evidence="1">
    <location>
        <begin position="105"/>
        <end position="189"/>
    </location>
</feature>
<feature type="compositionally biased region" description="Basic and acidic residues" evidence="1">
    <location>
        <begin position="1072"/>
        <end position="1089"/>
    </location>
</feature>
<evidence type="ECO:0000313" key="4">
    <source>
        <dbReference type="Proteomes" id="UP000325008"/>
    </source>
</evidence>